<dbReference type="AlphaFoldDB" id="A0A816LDJ9"/>
<dbReference type="EMBL" id="HG994369">
    <property type="protein sequence ID" value="CAF1933238.1"/>
    <property type="molecule type" value="Genomic_DNA"/>
</dbReference>
<proteinExistence type="predicted"/>
<sequence length="34" mass="3777">MVIIPDTNVLTEPLFSLICDRGKVETGGGYRREP</sequence>
<gene>
    <name evidence="1" type="ORF">DARMORV10_C05P47560.1</name>
</gene>
<dbReference type="Proteomes" id="UP001295469">
    <property type="component" value="Chromosome C05"/>
</dbReference>
<organism evidence="1">
    <name type="scientific">Brassica napus</name>
    <name type="common">Rape</name>
    <dbReference type="NCBI Taxonomy" id="3708"/>
    <lineage>
        <taxon>Eukaryota</taxon>
        <taxon>Viridiplantae</taxon>
        <taxon>Streptophyta</taxon>
        <taxon>Embryophyta</taxon>
        <taxon>Tracheophyta</taxon>
        <taxon>Spermatophyta</taxon>
        <taxon>Magnoliopsida</taxon>
        <taxon>eudicotyledons</taxon>
        <taxon>Gunneridae</taxon>
        <taxon>Pentapetalae</taxon>
        <taxon>rosids</taxon>
        <taxon>malvids</taxon>
        <taxon>Brassicales</taxon>
        <taxon>Brassicaceae</taxon>
        <taxon>Brassiceae</taxon>
        <taxon>Brassica</taxon>
    </lineage>
</organism>
<evidence type="ECO:0000313" key="1">
    <source>
        <dbReference type="EMBL" id="CAF1933238.1"/>
    </source>
</evidence>
<protein>
    <submittedName>
        <fullName evidence="1">(rape) hypothetical protein</fullName>
    </submittedName>
</protein>
<reference evidence="1" key="1">
    <citation type="submission" date="2021-01" db="EMBL/GenBank/DDBJ databases">
        <authorList>
            <consortium name="Genoscope - CEA"/>
            <person name="William W."/>
        </authorList>
    </citation>
    <scope>NUCLEOTIDE SEQUENCE</scope>
</reference>
<accession>A0A816LDJ9</accession>
<name>A0A816LDJ9_BRANA</name>